<dbReference type="Proteomes" id="UP001497516">
    <property type="component" value="Chromosome 4"/>
</dbReference>
<evidence type="ECO:0000256" key="1">
    <source>
        <dbReference type="SAM" id="MobiDB-lite"/>
    </source>
</evidence>
<feature type="compositionally biased region" description="Basic and acidic residues" evidence="1">
    <location>
        <begin position="69"/>
        <end position="94"/>
    </location>
</feature>
<reference evidence="2 3" key="1">
    <citation type="submission" date="2024-04" db="EMBL/GenBank/DDBJ databases">
        <authorList>
            <person name="Fracassetti M."/>
        </authorList>
    </citation>
    <scope>NUCLEOTIDE SEQUENCE [LARGE SCALE GENOMIC DNA]</scope>
</reference>
<proteinExistence type="predicted"/>
<feature type="compositionally biased region" description="Acidic residues" evidence="1">
    <location>
        <begin position="1"/>
        <end position="11"/>
    </location>
</feature>
<evidence type="ECO:0000313" key="3">
    <source>
        <dbReference type="Proteomes" id="UP001497516"/>
    </source>
</evidence>
<organism evidence="2 3">
    <name type="scientific">Linum trigynum</name>
    <dbReference type="NCBI Taxonomy" id="586398"/>
    <lineage>
        <taxon>Eukaryota</taxon>
        <taxon>Viridiplantae</taxon>
        <taxon>Streptophyta</taxon>
        <taxon>Embryophyta</taxon>
        <taxon>Tracheophyta</taxon>
        <taxon>Spermatophyta</taxon>
        <taxon>Magnoliopsida</taxon>
        <taxon>eudicotyledons</taxon>
        <taxon>Gunneridae</taxon>
        <taxon>Pentapetalae</taxon>
        <taxon>rosids</taxon>
        <taxon>fabids</taxon>
        <taxon>Malpighiales</taxon>
        <taxon>Linaceae</taxon>
        <taxon>Linum</taxon>
    </lineage>
</organism>
<accession>A0AAV2E424</accession>
<sequence length="94" mass="10796">MSDEKPTEDEERGTVQSESNLWPRNLQARCRREKTIATRLNDGDGEAQRWRQRGSTTAMLNYSSGEALHGGDDGRKSIRGFKREEEELKIKSKK</sequence>
<feature type="region of interest" description="Disordered" evidence="1">
    <location>
        <begin position="63"/>
        <end position="94"/>
    </location>
</feature>
<protein>
    <submittedName>
        <fullName evidence="2">Uncharacterized protein</fullName>
    </submittedName>
</protein>
<name>A0AAV2E424_9ROSI</name>
<keyword evidence="3" id="KW-1185">Reference proteome</keyword>
<feature type="region of interest" description="Disordered" evidence="1">
    <location>
        <begin position="1"/>
        <end position="25"/>
    </location>
</feature>
<evidence type="ECO:0000313" key="2">
    <source>
        <dbReference type="EMBL" id="CAL1380661.1"/>
    </source>
</evidence>
<dbReference type="EMBL" id="OZ034817">
    <property type="protein sequence ID" value="CAL1380661.1"/>
    <property type="molecule type" value="Genomic_DNA"/>
</dbReference>
<dbReference type="AlphaFoldDB" id="A0AAV2E424"/>
<gene>
    <name evidence="2" type="ORF">LTRI10_LOCUS22091</name>
</gene>